<dbReference type="Proteomes" id="UP000198607">
    <property type="component" value="Unassembled WGS sequence"/>
</dbReference>
<dbReference type="PANTHER" id="PTHR43638">
    <property type="entry name" value="OXIDOREDUCTASE, ALDO/KETO REDUCTASE FAMILY PROTEIN"/>
    <property type="match status" value="1"/>
</dbReference>
<evidence type="ECO:0000313" key="6">
    <source>
        <dbReference type="Proteomes" id="UP000198607"/>
    </source>
</evidence>
<name>A0A1G7WEM2_9RHOO</name>
<sequence length="277" mass="30993">MKHVSLPAGELVPALGMGTWMIGESRARRAEEIATLQHGIDLGMTLIDTAEMYGEGESEKLVGEAIRGRRERVFLVSKVYPHNAGVKAAQAACERSLRRLGVDCLDLYLLHWRGSVPFEETIEAFEALKAAGKIRHFGVSNLDADDLNEWCDVTGGEALAVDQVLYNMTRRGIEWDLLPWCQERRIPVMAYSPIEQARLLRHRGFCDLARERGWKPAQLALAWLLQRDSVIAIPKASTRAHLEENFSALQCQLDAPVLAALDRLFPPPTRATPLEML</sequence>
<dbReference type="InterPro" id="IPR036812">
    <property type="entry name" value="NAD(P)_OxRdtase_dom_sf"/>
</dbReference>
<feature type="binding site" evidence="2">
    <location>
        <position position="111"/>
    </location>
    <ligand>
        <name>substrate</name>
    </ligand>
</feature>
<dbReference type="OrthoDB" id="9772407at2"/>
<dbReference type="PIRSF" id="PIRSF000097">
    <property type="entry name" value="AKR"/>
    <property type="match status" value="1"/>
</dbReference>
<evidence type="ECO:0000313" key="5">
    <source>
        <dbReference type="EMBL" id="SDG70447.1"/>
    </source>
</evidence>
<dbReference type="CDD" id="cd19138">
    <property type="entry name" value="AKR_YeaE"/>
    <property type="match status" value="1"/>
</dbReference>
<protein>
    <submittedName>
        <fullName evidence="5">Aldo/keto reductase</fullName>
    </submittedName>
</protein>
<dbReference type="RefSeq" id="WP_091933656.1">
    <property type="nucleotide sequence ID" value="NZ_FNCY01000001.1"/>
</dbReference>
<dbReference type="Pfam" id="PF00248">
    <property type="entry name" value="Aldo_ket_red"/>
    <property type="match status" value="1"/>
</dbReference>
<dbReference type="AlphaFoldDB" id="A0A1G7WEM2"/>
<dbReference type="STRING" id="83767.SAMN05660652_00494"/>
<evidence type="ECO:0000256" key="2">
    <source>
        <dbReference type="PIRSR" id="PIRSR000097-2"/>
    </source>
</evidence>
<dbReference type="EMBL" id="FNCY01000001">
    <property type="protein sequence ID" value="SDG70447.1"/>
    <property type="molecule type" value="Genomic_DNA"/>
</dbReference>
<feature type="domain" description="NADP-dependent oxidoreductase" evidence="4">
    <location>
        <begin position="15"/>
        <end position="263"/>
    </location>
</feature>
<dbReference type="PANTHER" id="PTHR43638:SF3">
    <property type="entry name" value="ALDEHYDE REDUCTASE"/>
    <property type="match status" value="1"/>
</dbReference>
<dbReference type="InterPro" id="IPR023210">
    <property type="entry name" value="NADP_OxRdtase_dom"/>
</dbReference>
<evidence type="ECO:0000259" key="4">
    <source>
        <dbReference type="Pfam" id="PF00248"/>
    </source>
</evidence>
<dbReference type="GO" id="GO:0016491">
    <property type="term" value="F:oxidoreductase activity"/>
    <property type="evidence" value="ECO:0007669"/>
    <property type="project" value="InterPro"/>
</dbReference>
<organism evidence="5 6">
    <name type="scientific">Propionivibrio dicarboxylicus</name>
    <dbReference type="NCBI Taxonomy" id="83767"/>
    <lineage>
        <taxon>Bacteria</taxon>
        <taxon>Pseudomonadati</taxon>
        <taxon>Pseudomonadota</taxon>
        <taxon>Betaproteobacteria</taxon>
        <taxon>Rhodocyclales</taxon>
        <taxon>Rhodocyclaceae</taxon>
        <taxon>Propionivibrio</taxon>
    </lineage>
</organism>
<dbReference type="InterPro" id="IPR020471">
    <property type="entry name" value="AKR"/>
</dbReference>
<keyword evidence="6" id="KW-1185">Reference proteome</keyword>
<dbReference type="PRINTS" id="PR00069">
    <property type="entry name" value="ALDKETRDTASE"/>
</dbReference>
<dbReference type="Gene3D" id="3.20.20.100">
    <property type="entry name" value="NADP-dependent oxidoreductase domain"/>
    <property type="match status" value="1"/>
</dbReference>
<gene>
    <name evidence="5" type="ORF">SAMN05660652_00494</name>
</gene>
<evidence type="ECO:0000256" key="3">
    <source>
        <dbReference type="PIRSR" id="PIRSR000097-3"/>
    </source>
</evidence>
<feature type="active site" description="Proton donor" evidence="1">
    <location>
        <position position="53"/>
    </location>
</feature>
<feature type="site" description="Lowers pKa of active site Tyr" evidence="3">
    <location>
        <position position="78"/>
    </location>
</feature>
<reference evidence="5 6" key="1">
    <citation type="submission" date="2016-10" db="EMBL/GenBank/DDBJ databases">
        <authorList>
            <person name="de Groot N.N."/>
        </authorList>
    </citation>
    <scope>NUCLEOTIDE SEQUENCE [LARGE SCALE GENOMIC DNA]</scope>
    <source>
        <strain evidence="5 6">DSM 5885</strain>
    </source>
</reference>
<dbReference type="SUPFAM" id="SSF51430">
    <property type="entry name" value="NAD(P)-linked oxidoreductase"/>
    <property type="match status" value="1"/>
</dbReference>
<accession>A0A1G7WEM2</accession>
<proteinExistence type="predicted"/>
<evidence type="ECO:0000256" key="1">
    <source>
        <dbReference type="PIRSR" id="PIRSR000097-1"/>
    </source>
</evidence>